<dbReference type="GO" id="GO:0009100">
    <property type="term" value="P:glycoprotein metabolic process"/>
    <property type="evidence" value="ECO:0007669"/>
    <property type="project" value="UniProtKB-ARBA"/>
</dbReference>
<sequence>MRLLRSLINIITQYRRKKYEKRLNKVLQINGIEILGKFHQAMNSINCEYWLAFGTLLGAIRDKKLISFDTDIDVGVLSNNDFDQIDTALRKFGFEKVRRIEIFTKGNCSERGFELTYTQNGVLIDIFVFDQISGTNHIYTHTCLWNNTHFRYLSTVLRVTVPFEGTTMYTFQNILVCIPKNYKEYLQSYYGVNYETPDPHWEPTMSNSVEVVLDAIGILDEYKGV</sequence>
<evidence type="ECO:0000313" key="2">
    <source>
        <dbReference type="EMBL" id="RGT33773.1"/>
    </source>
</evidence>
<evidence type="ECO:0000259" key="1">
    <source>
        <dbReference type="Pfam" id="PF04991"/>
    </source>
</evidence>
<dbReference type="InterPro" id="IPR052942">
    <property type="entry name" value="LPS_cholinephosphotransferase"/>
</dbReference>
<protein>
    <recommendedName>
        <fullName evidence="1">LicD/FKTN/FKRP nucleotidyltransferase domain-containing protein</fullName>
    </recommendedName>
</protein>
<dbReference type="AlphaFoldDB" id="A0A412N580"/>
<gene>
    <name evidence="2" type="ORF">DWX38_08320</name>
</gene>
<feature type="domain" description="LicD/FKTN/FKRP nucleotidyltransferase" evidence="1">
    <location>
        <begin position="46"/>
        <end position="135"/>
    </location>
</feature>
<dbReference type="RefSeq" id="WP_118467879.1">
    <property type="nucleotide sequence ID" value="NZ_CABIZW010000001.1"/>
</dbReference>
<dbReference type="PANTHER" id="PTHR43404">
    <property type="entry name" value="LIPOPOLYSACCHARIDE CHOLINEPHOSPHOTRANSFERASE LICD"/>
    <property type="match status" value="1"/>
</dbReference>
<dbReference type="InterPro" id="IPR007074">
    <property type="entry name" value="LicD/FKTN/FKRP_NTP_transf"/>
</dbReference>
<evidence type="ECO:0000313" key="3">
    <source>
        <dbReference type="Proteomes" id="UP000285159"/>
    </source>
</evidence>
<organism evidence="2 3">
    <name type="scientific">Bacteroides clarus</name>
    <dbReference type="NCBI Taxonomy" id="626929"/>
    <lineage>
        <taxon>Bacteria</taxon>
        <taxon>Pseudomonadati</taxon>
        <taxon>Bacteroidota</taxon>
        <taxon>Bacteroidia</taxon>
        <taxon>Bacteroidales</taxon>
        <taxon>Bacteroidaceae</taxon>
        <taxon>Bacteroides</taxon>
    </lineage>
</organism>
<name>A0A412N580_9BACE</name>
<proteinExistence type="predicted"/>
<reference evidence="2 3" key="1">
    <citation type="submission" date="2018-08" db="EMBL/GenBank/DDBJ databases">
        <title>A genome reference for cultivated species of the human gut microbiota.</title>
        <authorList>
            <person name="Zou Y."/>
            <person name="Xue W."/>
            <person name="Luo G."/>
        </authorList>
    </citation>
    <scope>NUCLEOTIDE SEQUENCE [LARGE SCALE GENOMIC DNA]</scope>
    <source>
        <strain evidence="2 3">AF19-1AC</strain>
    </source>
</reference>
<comment type="caution">
    <text evidence="2">The sequence shown here is derived from an EMBL/GenBank/DDBJ whole genome shotgun (WGS) entry which is preliminary data.</text>
</comment>
<dbReference type="Proteomes" id="UP000285159">
    <property type="component" value="Unassembled WGS sequence"/>
</dbReference>
<accession>A0A412N580</accession>
<dbReference type="Pfam" id="PF04991">
    <property type="entry name" value="LicD"/>
    <property type="match status" value="1"/>
</dbReference>
<dbReference type="PANTHER" id="PTHR43404:SF1">
    <property type="entry name" value="MNN4P"/>
    <property type="match status" value="1"/>
</dbReference>
<dbReference type="EMBL" id="QRWP01000005">
    <property type="protein sequence ID" value="RGT33773.1"/>
    <property type="molecule type" value="Genomic_DNA"/>
</dbReference>